<protein>
    <submittedName>
        <fullName evidence="6">Putative serine protease HhoB</fullName>
    </submittedName>
</protein>
<comment type="similarity">
    <text evidence="1">Belongs to the peptidase S1C family.</text>
</comment>
<evidence type="ECO:0000313" key="6">
    <source>
        <dbReference type="EMBL" id="KXL53527.1"/>
    </source>
</evidence>
<keyword evidence="4" id="KW-0732">Signal</keyword>
<dbReference type="EMBL" id="LRVM01000002">
    <property type="protein sequence ID" value="KXL53527.1"/>
    <property type="molecule type" value="Genomic_DNA"/>
</dbReference>
<comment type="caution">
    <text evidence="6">The sequence shown here is derived from an EMBL/GenBank/DDBJ whole genome shotgun (WGS) entry which is preliminary data.</text>
</comment>
<sequence>MRKISRGFILFLILCFSAIMPATAKNISVTLNGYPLPLSAPALIENDRVLVPMRSIMEALNYTVVWHQDSRTVEATKDDTQLFLTINNPIALVNQESVTLDAAATLSDNTTMVPLRFVAEYSGATVEWNGETYTVIITTRQISQGDLTDSVVYLQTNKMQGSGIILSSDGLIATNFHVIEGASLVQMVFADNSIYQGNATVVGLDAQRDIALLQIDKENLIPATVAASIVKGDAVTTVGAPKGNRNTVSQGFINDFNQDIISASAFIDHGSSGGALFNSSGKLIGMTSSYSDEESFAIPVSEIMKVPKNLSIPIRQMKSYSYTPSAPQNLDYRLENNSAYVTWAPVYDADYFYVYISYTKGGTFAKLQNKALGGDTWYWGFPQCFGISTINNRAVYIKVSAVRNGIETPTTDALEIQFN</sequence>
<dbReference type="Gene3D" id="2.40.10.10">
    <property type="entry name" value="Trypsin-like serine proteases"/>
    <property type="match status" value="2"/>
</dbReference>
<evidence type="ECO:0000313" key="7">
    <source>
        <dbReference type="Proteomes" id="UP000070539"/>
    </source>
</evidence>
<dbReference type="InterPro" id="IPR012854">
    <property type="entry name" value="Cu_amine_oxidase-like_N"/>
</dbReference>
<name>A0A136WGD5_9FIRM</name>
<dbReference type="Pfam" id="PF13365">
    <property type="entry name" value="Trypsin_2"/>
    <property type="match status" value="1"/>
</dbReference>
<feature type="chain" id="PRO_5007479342" evidence="4">
    <location>
        <begin position="25"/>
        <end position="419"/>
    </location>
</feature>
<evidence type="ECO:0000256" key="2">
    <source>
        <dbReference type="ARBA" id="ARBA00022670"/>
    </source>
</evidence>
<dbReference type="PRINTS" id="PR00834">
    <property type="entry name" value="PROTEASES2C"/>
</dbReference>
<keyword evidence="7" id="KW-1185">Reference proteome</keyword>
<dbReference type="Proteomes" id="UP000070539">
    <property type="component" value="Unassembled WGS sequence"/>
</dbReference>
<dbReference type="GO" id="GO:0006508">
    <property type="term" value="P:proteolysis"/>
    <property type="evidence" value="ECO:0007669"/>
    <property type="project" value="UniProtKB-KW"/>
</dbReference>
<dbReference type="SUPFAM" id="SSF55383">
    <property type="entry name" value="Copper amine oxidase, domain N"/>
    <property type="match status" value="1"/>
</dbReference>
<dbReference type="SUPFAM" id="SSF50494">
    <property type="entry name" value="Trypsin-like serine proteases"/>
    <property type="match status" value="1"/>
</dbReference>
<feature type="signal peptide" evidence="4">
    <location>
        <begin position="1"/>
        <end position="24"/>
    </location>
</feature>
<dbReference type="InterPro" id="IPR009003">
    <property type="entry name" value="Peptidase_S1_PA"/>
</dbReference>
<evidence type="ECO:0000256" key="1">
    <source>
        <dbReference type="ARBA" id="ARBA00010541"/>
    </source>
</evidence>
<feature type="domain" description="Copper amine oxidase-like N-terminal" evidence="5">
    <location>
        <begin position="31"/>
        <end position="137"/>
    </location>
</feature>
<dbReference type="GO" id="GO:0004252">
    <property type="term" value="F:serine-type endopeptidase activity"/>
    <property type="evidence" value="ECO:0007669"/>
    <property type="project" value="InterPro"/>
</dbReference>
<dbReference type="PANTHER" id="PTHR43343">
    <property type="entry name" value="PEPTIDASE S12"/>
    <property type="match status" value="1"/>
</dbReference>
<dbReference type="Pfam" id="PF07833">
    <property type="entry name" value="Cu_amine_oxidN1"/>
    <property type="match status" value="1"/>
</dbReference>
<dbReference type="RefSeq" id="WP_066084772.1">
    <property type="nucleotide sequence ID" value="NZ_LRVM01000002.1"/>
</dbReference>
<dbReference type="Gene3D" id="3.30.457.10">
    <property type="entry name" value="Copper amine oxidase-like, N-terminal domain"/>
    <property type="match status" value="1"/>
</dbReference>
<dbReference type="PANTHER" id="PTHR43343:SF3">
    <property type="entry name" value="PROTEASE DO-LIKE 8, CHLOROPLASTIC"/>
    <property type="match status" value="1"/>
</dbReference>
<dbReference type="STRING" id="36847.CLNEO_07530"/>
<reference evidence="6 7" key="1">
    <citation type="submission" date="2016-01" db="EMBL/GenBank/DDBJ databases">
        <title>Genome sequence of Clostridium neopropionicum X4, DSM-3847.</title>
        <authorList>
            <person name="Poehlein A."/>
            <person name="Beck M.H."/>
            <person name="Bengelsdorf F.R."/>
            <person name="Daniel R."/>
            <person name="Duerre P."/>
        </authorList>
    </citation>
    <scope>NUCLEOTIDE SEQUENCE [LARGE SCALE GENOMIC DNA]</scope>
    <source>
        <strain evidence="6 7">DSM-3847</strain>
    </source>
</reference>
<dbReference type="Gene3D" id="2.60.40.10">
    <property type="entry name" value="Immunoglobulins"/>
    <property type="match status" value="1"/>
</dbReference>
<dbReference type="InterPro" id="IPR043504">
    <property type="entry name" value="Peptidase_S1_PA_chymotrypsin"/>
</dbReference>
<evidence type="ECO:0000256" key="4">
    <source>
        <dbReference type="SAM" id="SignalP"/>
    </source>
</evidence>
<keyword evidence="2 6" id="KW-0645">Protease</keyword>
<dbReference type="InterPro" id="IPR001940">
    <property type="entry name" value="Peptidase_S1C"/>
</dbReference>
<evidence type="ECO:0000256" key="3">
    <source>
        <dbReference type="ARBA" id="ARBA00022801"/>
    </source>
</evidence>
<proteinExistence type="inferred from homology"/>
<dbReference type="AlphaFoldDB" id="A0A136WGD5"/>
<accession>A0A136WGD5</accession>
<dbReference type="InterPro" id="IPR036582">
    <property type="entry name" value="Mao_N_sf"/>
</dbReference>
<evidence type="ECO:0000259" key="5">
    <source>
        <dbReference type="Pfam" id="PF07833"/>
    </source>
</evidence>
<dbReference type="InterPro" id="IPR051201">
    <property type="entry name" value="Chloro_Bact_Ser_Proteases"/>
</dbReference>
<gene>
    <name evidence="6" type="primary">hhoB</name>
    <name evidence="6" type="ORF">CLNEO_07530</name>
</gene>
<dbReference type="InterPro" id="IPR013783">
    <property type="entry name" value="Ig-like_fold"/>
</dbReference>
<organism evidence="6 7">
    <name type="scientific">Anaerotignum neopropionicum</name>
    <dbReference type="NCBI Taxonomy" id="36847"/>
    <lineage>
        <taxon>Bacteria</taxon>
        <taxon>Bacillati</taxon>
        <taxon>Bacillota</taxon>
        <taxon>Clostridia</taxon>
        <taxon>Lachnospirales</taxon>
        <taxon>Anaerotignaceae</taxon>
        <taxon>Anaerotignum</taxon>
    </lineage>
</organism>
<keyword evidence="3" id="KW-0378">Hydrolase</keyword>